<evidence type="ECO:0000313" key="12">
    <source>
        <dbReference type="Proteomes" id="UP000799770"/>
    </source>
</evidence>
<feature type="region of interest" description="Disordered" evidence="10">
    <location>
        <begin position="183"/>
        <end position="220"/>
    </location>
</feature>
<organism evidence="11 12">
    <name type="scientific">Lophiotrema nucula</name>
    <dbReference type="NCBI Taxonomy" id="690887"/>
    <lineage>
        <taxon>Eukaryota</taxon>
        <taxon>Fungi</taxon>
        <taxon>Dikarya</taxon>
        <taxon>Ascomycota</taxon>
        <taxon>Pezizomycotina</taxon>
        <taxon>Dothideomycetes</taxon>
        <taxon>Pleosporomycetidae</taxon>
        <taxon>Pleosporales</taxon>
        <taxon>Lophiotremataceae</taxon>
        <taxon>Lophiotrema</taxon>
    </lineage>
</organism>
<dbReference type="Pfam" id="PF05859">
    <property type="entry name" value="Mis12"/>
    <property type="match status" value="1"/>
</dbReference>
<dbReference type="GO" id="GO:0000070">
    <property type="term" value="P:mitotic sister chromatid segregation"/>
    <property type="evidence" value="ECO:0007669"/>
    <property type="project" value="TreeGrafter"/>
</dbReference>
<feature type="non-terminal residue" evidence="11">
    <location>
        <position position="220"/>
    </location>
</feature>
<keyword evidence="3" id="KW-0158">Chromosome</keyword>
<evidence type="ECO:0000256" key="10">
    <source>
        <dbReference type="SAM" id="MobiDB-lite"/>
    </source>
</evidence>
<dbReference type="GO" id="GO:0000444">
    <property type="term" value="C:MIS12/MIND type complex"/>
    <property type="evidence" value="ECO:0007669"/>
    <property type="project" value="TreeGrafter"/>
</dbReference>
<dbReference type="PANTHER" id="PTHR14527:SF2">
    <property type="entry name" value="PROTEIN MIS12 HOMOLOG"/>
    <property type="match status" value="1"/>
</dbReference>
<comment type="similarity">
    <text evidence="2">Belongs to the mis12 family.</text>
</comment>
<evidence type="ECO:0000256" key="9">
    <source>
        <dbReference type="ARBA" id="ARBA00023328"/>
    </source>
</evidence>
<evidence type="ECO:0000256" key="8">
    <source>
        <dbReference type="ARBA" id="ARBA00023306"/>
    </source>
</evidence>
<evidence type="ECO:0000256" key="1">
    <source>
        <dbReference type="ARBA" id="ARBA00004629"/>
    </source>
</evidence>
<reference evidence="11" key="1">
    <citation type="journal article" date="2020" name="Stud. Mycol.">
        <title>101 Dothideomycetes genomes: a test case for predicting lifestyles and emergence of pathogens.</title>
        <authorList>
            <person name="Haridas S."/>
            <person name="Albert R."/>
            <person name="Binder M."/>
            <person name="Bloem J."/>
            <person name="Labutti K."/>
            <person name="Salamov A."/>
            <person name="Andreopoulos B."/>
            <person name="Baker S."/>
            <person name="Barry K."/>
            <person name="Bills G."/>
            <person name="Bluhm B."/>
            <person name="Cannon C."/>
            <person name="Castanera R."/>
            <person name="Culley D."/>
            <person name="Daum C."/>
            <person name="Ezra D."/>
            <person name="Gonzalez J."/>
            <person name="Henrissat B."/>
            <person name="Kuo A."/>
            <person name="Liang C."/>
            <person name="Lipzen A."/>
            <person name="Lutzoni F."/>
            <person name="Magnuson J."/>
            <person name="Mondo S."/>
            <person name="Nolan M."/>
            <person name="Ohm R."/>
            <person name="Pangilinan J."/>
            <person name="Park H.-J."/>
            <person name="Ramirez L."/>
            <person name="Alfaro M."/>
            <person name="Sun H."/>
            <person name="Tritt A."/>
            <person name="Yoshinaga Y."/>
            <person name="Zwiers L.-H."/>
            <person name="Turgeon B."/>
            <person name="Goodwin S."/>
            <person name="Spatafora J."/>
            <person name="Crous P."/>
            <person name="Grigoriev I."/>
        </authorList>
    </citation>
    <scope>NUCLEOTIDE SEQUENCE</scope>
    <source>
        <strain evidence="11">CBS 627.86</strain>
    </source>
</reference>
<keyword evidence="12" id="KW-1185">Reference proteome</keyword>
<dbReference type="GO" id="GO:0005634">
    <property type="term" value="C:nucleus"/>
    <property type="evidence" value="ECO:0007669"/>
    <property type="project" value="InterPro"/>
</dbReference>
<keyword evidence="8" id="KW-0131">Cell cycle</keyword>
<evidence type="ECO:0000256" key="3">
    <source>
        <dbReference type="ARBA" id="ARBA00022454"/>
    </source>
</evidence>
<accession>A0A6A5ZJZ0</accession>
<comment type="subcellular location">
    <subcellularLocation>
        <location evidence="1">Chromosome</location>
        <location evidence="1">Centromere</location>
        <location evidence="1">Kinetochore</location>
    </subcellularLocation>
</comment>
<dbReference type="OrthoDB" id="1884855at2759"/>
<evidence type="ECO:0000256" key="5">
    <source>
        <dbReference type="ARBA" id="ARBA00022776"/>
    </source>
</evidence>
<protein>
    <submittedName>
        <fullName evidence="11">Mis12 protein-domain-containing protein</fullName>
    </submittedName>
</protein>
<dbReference type="EMBL" id="ML977314">
    <property type="protein sequence ID" value="KAF2119912.1"/>
    <property type="molecule type" value="Genomic_DNA"/>
</dbReference>
<keyword evidence="6" id="KW-0995">Kinetochore</keyword>
<gene>
    <name evidence="11" type="ORF">BDV96DRAFT_474588</name>
</gene>
<feature type="compositionally biased region" description="Polar residues" evidence="10">
    <location>
        <begin position="193"/>
        <end position="206"/>
    </location>
</feature>
<evidence type="ECO:0000256" key="6">
    <source>
        <dbReference type="ARBA" id="ARBA00022838"/>
    </source>
</evidence>
<keyword evidence="4" id="KW-0132">Cell division</keyword>
<sequence>MANAKQQENLLLTEHFTWPPISLLDEIINTVNEVLYKCTDTLESGLSSADPAVLGFAQKYAAENRVVEKDEDGRQVYPDAKLEIEEGILKLETLMEGAVDKNFDRLEIWTLRNVLCLPQDVGEWVRLGHYENLTIPPDNPSITPESLNALRRKLVETQKLHTALLAEKTRNDAQIQRLRSLLQPSPGTKCEPRSSTSPSNPAQANGNAPFAFLTHTPAAQ</sequence>
<evidence type="ECO:0000256" key="2">
    <source>
        <dbReference type="ARBA" id="ARBA00008643"/>
    </source>
</evidence>
<proteinExistence type="inferred from homology"/>
<dbReference type="GO" id="GO:0051382">
    <property type="term" value="P:kinetochore assembly"/>
    <property type="evidence" value="ECO:0007669"/>
    <property type="project" value="TreeGrafter"/>
</dbReference>
<dbReference type="InterPro" id="IPR008685">
    <property type="entry name" value="Centromere_Mis12"/>
</dbReference>
<dbReference type="PANTHER" id="PTHR14527">
    <property type="entry name" value="PROTEIN MIS12 HOMOLOG"/>
    <property type="match status" value="1"/>
</dbReference>
<dbReference type="AlphaFoldDB" id="A0A6A5ZJZ0"/>
<dbReference type="Proteomes" id="UP000799770">
    <property type="component" value="Unassembled WGS sequence"/>
</dbReference>
<evidence type="ECO:0000256" key="4">
    <source>
        <dbReference type="ARBA" id="ARBA00022618"/>
    </source>
</evidence>
<evidence type="ECO:0000256" key="7">
    <source>
        <dbReference type="ARBA" id="ARBA00023054"/>
    </source>
</evidence>
<name>A0A6A5ZJZ0_9PLEO</name>
<keyword evidence="5" id="KW-0498">Mitosis</keyword>
<keyword evidence="9" id="KW-0137">Centromere</keyword>
<evidence type="ECO:0000313" key="11">
    <source>
        <dbReference type="EMBL" id="KAF2119912.1"/>
    </source>
</evidence>
<keyword evidence="7" id="KW-0175">Coiled coil</keyword>
<dbReference type="GO" id="GO:0051301">
    <property type="term" value="P:cell division"/>
    <property type="evidence" value="ECO:0007669"/>
    <property type="project" value="UniProtKB-KW"/>
</dbReference>